<dbReference type="EMBL" id="JAQQWM010000004">
    <property type="protein sequence ID" value="KAK8068533.1"/>
    <property type="molecule type" value="Genomic_DNA"/>
</dbReference>
<proteinExistence type="predicted"/>
<dbReference type="Pfam" id="PF11374">
    <property type="entry name" value="DUF3176"/>
    <property type="match status" value="1"/>
</dbReference>
<keyword evidence="4" id="KW-1185">Reference proteome</keyword>
<dbReference type="Proteomes" id="UP001446871">
    <property type="component" value="Unassembled WGS sequence"/>
</dbReference>
<dbReference type="InterPro" id="IPR021514">
    <property type="entry name" value="DUF3176"/>
</dbReference>
<keyword evidence="2" id="KW-0472">Membrane</keyword>
<evidence type="ECO:0000256" key="1">
    <source>
        <dbReference type="SAM" id="MobiDB-lite"/>
    </source>
</evidence>
<evidence type="ECO:0000313" key="4">
    <source>
        <dbReference type="Proteomes" id="UP001446871"/>
    </source>
</evidence>
<name>A0ABR1VBF1_9PEZI</name>
<feature type="transmembrane region" description="Helical" evidence="2">
    <location>
        <begin position="37"/>
        <end position="59"/>
    </location>
</feature>
<organism evidence="3 4">
    <name type="scientific">Apiospora saccharicola</name>
    <dbReference type="NCBI Taxonomy" id="335842"/>
    <lineage>
        <taxon>Eukaryota</taxon>
        <taxon>Fungi</taxon>
        <taxon>Dikarya</taxon>
        <taxon>Ascomycota</taxon>
        <taxon>Pezizomycotina</taxon>
        <taxon>Sordariomycetes</taxon>
        <taxon>Xylariomycetidae</taxon>
        <taxon>Amphisphaeriales</taxon>
        <taxon>Apiosporaceae</taxon>
        <taxon>Apiospora</taxon>
    </lineage>
</organism>
<dbReference type="PANTHER" id="PTHR35394">
    <property type="entry name" value="DUF3176 DOMAIN-CONTAINING PROTEIN"/>
    <property type="match status" value="1"/>
</dbReference>
<gene>
    <name evidence="3" type="ORF">PG996_007645</name>
</gene>
<sequence length="612" mass="67726">MHHYSKQNMPITLGSPGGGPSKPKQHTAEGKKPTSWWWWWEILATILSIACMGALIVILTKIDNIPLPHWWLPIQPNSLIAVLTTVAKSSMLVSVASCISQLKWGHFSLHPRKLVDLETFDDASRGPWGSATLIWSLSFRIPVIVTSGLALTTIVSLGIDPCAQQVLTFPTQTAPLDNVTVEIGVADQYFSKGLRERDVGSFVSLPNAELVHLQASIITSAADTVFQPHMLCPAPATRCFWESFTTLGICADYRNMTGPAEANCTDGWKSSSINCTYSFPDIHDREKRVNTPKIKWDTESYADEETTLFRSSLEYGSLPTTNQPLGTFTAIKALGDGRPASIANNPTRRLDPPRAEIAYAELWFCEQRYYNVTATPAGISYADINMTSEQLTVGDYVNRGDAENKMGPTYYGYIANSTGRVYNISRMSSALPNTLSTFLTSTIQHVFARPEPDDENPNLNLGYVLMNSPMDKVWFNIAASLSNQIRSADPGDNYNATTVEGKASYEETYIRVRWPWMILPLVEITLAALLLVASIIITGSVPLWKTSGLAFLVSGGWEEDGFGAFIKAREGREKMNKETLEEWGKEVKAQLIGGGEGEEANRDRLRFERVSD</sequence>
<evidence type="ECO:0000256" key="2">
    <source>
        <dbReference type="SAM" id="Phobius"/>
    </source>
</evidence>
<accession>A0ABR1VBF1</accession>
<dbReference type="PANTHER" id="PTHR35394:SF5">
    <property type="entry name" value="DUF3176 DOMAIN-CONTAINING PROTEIN"/>
    <property type="match status" value="1"/>
</dbReference>
<feature type="region of interest" description="Disordered" evidence="1">
    <location>
        <begin position="1"/>
        <end position="30"/>
    </location>
</feature>
<keyword evidence="2" id="KW-0812">Transmembrane</keyword>
<keyword evidence="2" id="KW-1133">Transmembrane helix</keyword>
<feature type="compositionally biased region" description="Polar residues" evidence="1">
    <location>
        <begin position="1"/>
        <end position="10"/>
    </location>
</feature>
<protein>
    <submittedName>
        <fullName evidence="3">Uncharacterized protein</fullName>
    </submittedName>
</protein>
<reference evidence="3 4" key="1">
    <citation type="submission" date="2023-01" db="EMBL/GenBank/DDBJ databases">
        <title>Analysis of 21 Apiospora genomes using comparative genomics revels a genus with tremendous synthesis potential of carbohydrate active enzymes and secondary metabolites.</title>
        <authorList>
            <person name="Sorensen T."/>
        </authorList>
    </citation>
    <scope>NUCLEOTIDE SEQUENCE [LARGE SCALE GENOMIC DNA]</scope>
    <source>
        <strain evidence="3 4">CBS 83171</strain>
    </source>
</reference>
<comment type="caution">
    <text evidence="3">The sequence shown here is derived from an EMBL/GenBank/DDBJ whole genome shotgun (WGS) entry which is preliminary data.</text>
</comment>
<evidence type="ECO:0000313" key="3">
    <source>
        <dbReference type="EMBL" id="KAK8068533.1"/>
    </source>
</evidence>